<dbReference type="InterPro" id="IPR016040">
    <property type="entry name" value="NAD(P)-bd_dom"/>
</dbReference>
<comment type="caution">
    <text evidence="2">The sequence shown here is derived from an EMBL/GenBank/DDBJ whole genome shotgun (WGS) entry which is preliminary data.</text>
</comment>
<dbReference type="PANTHER" id="PTHR47129:SF1">
    <property type="entry name" value="NMRA-LIKE DOMAIN-CONTAINING PROTEIN"/>
    <property type="match status" value="1"/>
</dbReference>
<dbReference type="Gene3D" id="3.90.25.10">
    <property type="entry name" value="UDP-galactose 4-epimerase, domain 1"/>
    <property type="match status" value="1"/>
</dbReference>
<evidence type="ECO:0000313" key="2">
    <source>
        <dbReference type="EMBL" id="HIX81447.1"/>
    </source>
</evidence>
<dbReference type="InterPro" id="IPR052718">
    <property type="entry name" value="NmrA-type_oxidoreductase"/>
</dbReference>
<reference evidence="2" key="2">
    <citation type="submission" date="2021-04" db="EMBL/GenBank/DDBJ databases">
        <authorList>
            <person name="Gilroy R."/>
        </authorList>
    </citation>
    <scope>NUCLEOTIDE SEQUENCE</scope>
    <source>
        <strain evidence="2">ChiGjej1B1-14440</strain>
    </source>
</reference>
<dbReference type="InterPro" id="IPR036291">
    <property type="entry name" value="NAD(P)-bd_dom_sf"/>
</dbReference>
<evidence type="ECO:0000259" key="1">
    <source>
        <dbReference type="Pfam" id="PF13460"/>
    </source>
</evidence>
<dbReference type="AlphaFoldDB" id="A0A9D2BN01"/>
<dbReference type="SUPFAM" id="SSF51735">
    <property type="entry name" value="NAD(P)-binding Rossmann-fold domains"/>
    <property type="match status" value="1"/>
</dbReference>
<dbReference type="PANTHER" id="PTHR47129">
    <property type="entry name" value="QUINONE OXIDOREDUCTASE 2"/>
    <property type="match status" value="1"/>
</dbReference>
<accession>A0A9D2BN01</accession>
<name>A0A9D2BN01_9FIRM</name>
<evidence type="ECO:0000313" key="3">
    <source>
        <dbReference type="Proteomes" id="UP000886724"/>
    </source>
</evidence>
<proteinExistence type="predicted"/>
<dbReference type="EMBL" id="DXET01000129">
    <property type="protein sequence ID" value="HIX81447.1"/>
    <property type="molecule type" value="Genomic_DNA"/>
</dbReference>
<dbReference type="Gene3D" id="3.40.50.720">
    <property type="entry name" value="NAD(P)-binding Rossmann-like Domain"/>
    <property type="match status" value="1"/>
</dbReference>
<feature type="domain" description="NAD(P)-binding" evidence="1">
    <location>
        <begin position="15"/>
        <end position="191"/>
    </location>
</feature>
<sequence length="312" mass="34558">MSKIVVNGVDGNFGGLVAKYVLDLVDKKDLVFTAPKIEKLKEYQEMGIAVAKANFNDIAGLVDVFKDADKVLLISMPFVGEKRRIAHKNVVDACMQANVKQIIYTSVLSAAHPFNPSIENVDHSYTEAIVQNSPLDYIILRNSLFVEAFTSDYMRAVAAGEKTISKNMGDGRVWFISRKDCAYAAACALNNHLLHREILNINGLEPISYSDFLAIGNEVTNNNITYTKLTDDELYAYFDSIGVPRDTDGDFSKSPIQATSEGMVTFGTTVTQGYLDVPVSDFSSLTGRLPLSIKYIFEHVEDYLLGDRHPTE</sequence>
<protein>
    <submittedName>
        <fullName evidence="2">NAD(P)H-binding protein</fullName>
    </submittedName>
</protein>
<gene>
    <name evidence="2" type="ORF">H9980_05680</name>
</gene>
<dbReference type="Pfam" id="PF13460">
    <property type="entry name" value="NAD_binding_10"/>
    <property type="match status" value="1"/>
</dbReference>
<dbReference type="Proteomes" id="UP000886724">
    <property type="component" value="Unassembled WGS sequence"/>
</dbReference>
<reference evidence="2" key="1">
    <citation type="journal article" date="2021" name="PeerJ">
        <title>Extensive microbial diversity within the chicken gut microbiome revealed by metagenomics and culture.</title>
        <authorList>
            <person name="Gilroy R."/>
            <person name="Ravi A."/>
            <person name="Getino M."/>
            <person name="Pursley I."/>
            <person name="Horton D.L."/>
            <person name="Alikhan N.F."/>
            <person name="Baker D."/>
            <person name="Gharbi K."/>
            <person name="Hall N."/>
            <person name="Watson M."/>
            <person name="Adriaenssens E.M."/>
            <person name="Foster-Nyarko E."/>
            <person name="Jarju S."/>
            <person name="Secka A."/>
            <person name="Antonio M."/>
            <person name="Oren A."/>
            <person name="Chaudhuri R.R."/>
            <person name="La Ragione R."/>
            <person name="Hildebrand F."/>
            <person name="Pallen M.J."/>
        </authorList>
    </citation>
    <scope>NUCLEOTIDE SEQUENCE</scope>
    <source>
        <strain evidence="2">ChiGjej1B1-14440</strain>
    </source>
</reference>
<organism evidence="2 3">
    <name type="scientific">Candidatus Erysipelatoclostridium merdavium</name>
    <dbReference type="NCBI Taxonomy" id="2838566"/>
    <lineage>
        <taxon>Bacteria</taxon>
        <taxon>Bacillati</taxon>
        <taxon>Bacillota</taxon>
        <taxon>Erysipelotrichia</taxon>
        <taxon>Erysipelotrichales</taxon>
        <taxon>Erysipelotrichales incertae sedis</taxon>
    </lineage>
</organism>